<dbReference type="PANTHER" id="PTHR47026:SF2">
    <property type="entry name" value="FLAGELLAR ASSOCIATED PROTEIN"/>
    <property type="match status" value="1"/>
</dbReference>
<feature type="region of interest" description="Disordered" evidence="1">
    <location>
        <begin position="435"/>
        <end position="502"/>
    </location>
</feature>
<feature type="region of interest" description="Disordered" evidence="1">
    <location>
        <begin position="873"/>
        <end position="920"/>
    </location>
</feature>
<feature type="compositionally biased region" description="Polar residues" evidence="1">
    <location>
        <begin position="18"/>
        <end position="53"/>
    </location>
</feature>
<evidence type="ECO:0008006" key="4">
    <source>
        <dbReference type="Google" id="ProtNLM"/>
    </source>
</evidence>
<name>A0ABR2HIX3_9EUKA</name>
<evidence type="ECO:0000256" key="1">
    <source>
        <dbReference type="SAM" id="MobiDB-lite"/>
    </source>
</evidence>
<protein>
    <recommendedName>
        <fullName evidence="4">GLTSCR protein conserved domain-containing protein</fullName>
    </recommendedName>
</protein>
<keyword evidence="3" id="KW-1185">Reference proteome</keyword>
<gene>
    <name evidence="2" type="ORF">M9Y10_019181</name>
</gene>
<accession>A0ABR2HIX3</accession>
<comment type="caution">
    <text evidence="2">The sequence shown here is derived from an EMBL/GenBank/DDBJ whole genome shotgun (WGS) entry which is preliminary data.</text>
</comment>
<dbReference type="PANTHER" id="PTHR47026">
    <property type="entry name" value="PIGMENTOSA GTPASE REGULATOR-LIKE PROTEIN, PUTATIVE-RELATED"/>
    <property type="match status" value="1"/>
</dbReference>
<feature type="compositionally biased region" description="Low complexity" evidence="1">
    <location>
        <begin position="590"/>
        <end position="618"/>
    </location>
</feature>
<feature type="region of interest" description="Disordered" evidence="1">
    <location>
        <begin position="1"/>
        <end position="53"/>
    </location>
</feature>
<feature type="region of interest" description="Disordered" evidence="1">
    <location>
        <begin position="587"/>
        <end position="618"/>
    </location>
</feature>
<feature type="compositionally biased region" description="Polar residues" evidence="1">
    <location>
        <begin position="435"/>
        <end position="453"/>
    </location>
</feature>
<feature type="compositionally biased region" description="Polar residues" evidence="1">
    <location>
        <begin position="464"/>
        <end position="496"/>
    </location>
</feature>
<sequence length="920" mass="104447">MKVAARQTLRRTARPATVKSNSQAEDNAKMSTNRRANAKSSLSPNSIKKNNWKNNHAKSISSLMHDPVLISLRKQCFSQDLDYDFTTIDSTTLENFHRHIREYKQSCALNNNYEEAQVSLKLSKLVFKEIQRRNFSNYISTTVGKRSTTSMSVERRSTISSSFTDDLCDEKFSSCSNGRQLFITPSSSIDQNQNNDQIQCELQIYSEEVDKNNLSDTNFVYDNLIDNYDFQNDISEDEDKESIAKFNQKTDEKRSYLLNLQELQLQRFENIWTKEMPKKYRKPSARLLEIKEKEHALALTRDYEAAEELHKLAEELIIQETKNAQSRLVNDYKAARKQLMARFAKEMESFEEARKEKFRILMTRNQEKKDAEEKRDQVIVAQKLSSQKLFKDLFQKADINVINESPSLPLPDDEPKQPRPTTASVLIMAVNSGKSDNLQNQNYNQDSINTPSPNKKARFDDNCSRTSLSTPCNISSQINRSKSAPKTRLNSPIKSNSRYRKTPSKKITKIIICTDSSDSEPEVESKTVNENTNIHKNYSSNEKHVEKAQFKENSIQNDRNKLINTKPMPSKKEGNVDKKVIKDKKSNNAINKSVTNTKSNNNINSINSNNNDTNSDSSNIDSDIDNIISNSSSVDNNAIGINNNCNITNYNNSNINNNDSNINNNDININNNDININNNDININNNDININNNDININNNDININNNDININNNDININNNDININNNDININNNDININNNDININNNGRNINKNDSNINKNDINLNNNDSNINNINNTMNDNNYTAYNTNCNSSENNYNVSNSNYNYSSINGNPSDINHSITANNSKASNNNFSNSNAQIQKKNAPVVSLDEIDLPLPFLFNPNYKSKSAEESQFLPAEKTNKNNQLPVNNDNGVKKKKKQKKESNGGGGEAGKCLLI</sequence>
<evidence type="ECO:0000313" key="2">
    <source>
        <dbReference type="EMBL" id="KAK8848125.1"/>
    </source>
</evidence>
<dbReference type="EMBL" id="JAPFFF010000027">
    <property type="protein sequence ID" value="KAK8848125.1"/>
    <property type="molecule type" value="Genomic_DNA"/>
</dbReference>
<proteinExistence type="predicted"/>
<evidence type="ECO:0000313" key="3">
    <source>
        <dbReference type="Proteomes" id="UP001470230"/>
    </source>
</evidence>
<organism evidence="2 3">
    <name type="scientific">Tritrichomonas musculus</name>
    <dbReference type="NCBI Taxonomy" id="1915356"/>
    <lineage>
        <taxon>Eukaryota</taxon>
        <taxon>Metamonada</taxon>
        <taxon>Parabasalia</taxon>
        <taxon>Tritrichomonadida</taxon>
        <taxon>Tritrichomonadidae</taxon>
        <taxon>Tritrichomonas</taxon>
    </lineage>
</organism>
<reference evidence="2 3" key="1">
    <citation type="submission" date="2024-04" db="EMBL/GenBank/DDBJ databases">
        <title>Tritrichomonas musculus Genome.</title>
        <authorList>
            <person name="Alves-Ferreira E."/>
            <person name="Grigg M."/>
            <person name="Lorenzi H."/>
            <person name="Galac M."/>
        </authorList>
    </citation>
    <scope>NUCLEOTIDE SEQUENCE [LARGE SCALE GENOMIC DNA]</scope>
    <source>
        <strain evidence="2 3">EAF2021</strain>
    </source>
</reference>
<dbReference type="Proteomes" id="UP001470230">
    <property type="component" value="Unassembled WGS sequence"/>
</dbReference>